<dbReference type="AlphaFoldDB" id="A0A392VYR8"/>
<name>A0A392VYR8_9FABA</name>
<sequence length="22" mass="2465">MEPSLPKEYFGSSAYAVRTETT</sequence>
<proteinExistence type="predicted"/>
<keyword evidence="2" id="KW-1185">Reference proteome</keyword>
<dbReference type="Proteomes" id="UP000265520">
    <property type="component" value="Unassembled WGS sequence"/>
</dbReference>
<dbReference type="EMBL" id="LXQA011306151">
    <property type="protein sequence ID" value="MCI92629.1"/>
    <property type="molecule type" value="Genomic_DNA"/>
</dbReference>
<reference evidence="1 2" key="1">
    <citation type="journal article" date="2018" name="Front. Plant Sci.">
        <title>Red Clover (Trifolium pratense) and Zigzag Clover (T. medium) - A Picture of Genomic Similarities and Differences.</title>
        <authorList>
            <person name="Dluhosova J."/>
            <person name="Istvanek J."/>
            <person name="Nedelnik J."/>
            <person name="Repkova J."/>
        </authorList>
    </citation>
    <scope>NUCLEOTIDE SEQUENCE [LARGE SCALE GENOMIC DNA]</scope>
    <source>
        <strain evidence="2">cv. 10/8</strain>
        <tissue evidence="1">Leaf</tissue>
    </source>
</reference>
<evidence type="ECO:0000313" key="2">
    <source>
        <dbReference type="Proteomes" id="UP000265520"/>
    </source>
</evidence>
<feature type="non-terminal residue" evidence="1">
    <location>
        <position position="22"/>
    </location>
</feature>
<protein>
    <submittedName>
        <fullName evidence="1">Uncharacterized protein</fullName>
    </submittedName>
</protein>
<organism evidence="1 2">
    <name type="scientific">Trifolium medium</name>
    <dbReference type="NCBI Taxonomy" id="97028"/>
    <lineage>
        <taxon>Eukaryota</taxon>
        <taxon>Viridiplantae</taxon>
        <taxon>Streptophyta</taxon>
        <taxon>Embryophyta</taxon>
        <taxon>Tracheophyta</taxon>
        <taxon>Spermatophyta</taxon>
        <taxon>Magnoliopsida</taxon>
        <taxon>eudicotyledons</taxon>
        <taxon>Gunneridae</taxon>
        <taxon>Pentapetalae</taxon>
        <taxon>rosids</taxon>
        <taxon>fabids</taxon>
        <taxon>Fabales</taxon>
        <taxon>Fabaceae</taxon>
        <taxon>Papilionoideae</taxon>
        <taxon>50 kb inversion clade</taxon>
        <taxon>NPAAA clade</taxon>
        <taxon>Hologalegina</taxon>
        <taxon>IRL clade</taxon>
        <taxon>Trifolieae</taxon>
        <taxon>Trifolium</taxon>
    </lineage>
</organism>
<accession>A0A392VYR8</accession>
<evidence type="ECO:0000313" key="1">
    <source>
        <dbReference type="EMBL" id="MCI92629.1"/>
    </source>
</evidence>
<comment type="caution">
    <text evidence="1">The sequence shown here is derived from an EMBL/GenBank/DDBJ whole genome shotgun (WGS) entry which is preliminary data.</text>
</comment>